<dbReference type="Proteomes" id="UP000249402">
    <property type="component" value="Unassembled WGS sequence"/>
</dbReference>
<gene>
    <name evidence="2" type="ORF">BO80DRAFT_217975</name>
</gene>
<name>A0A395GMG4_9EURO</name>
<feature type="region of interest" description="Disordered" evidence="1">
    <location>
        <begin position="49"/>
        <end position="74"/>
    </location>
</feature>
<keyword evidence="3" id="KW-1185">Reference proteome</keyword>
<reference evidence="2 3" key="1">
    <citation type="submission" date="2018-02" db="EMBL/GenBank/DDBJ databases">
        <title>The genomes of Aspergillus section Nigri reveals drivers in fungal speciation.</title>
        <authorList>
            <consortium name="DOE Joint Genome Institute"/>
            <person name="Vesth T.C."/>
            <person name="Nybo J."/>
            <person name="Theobald S."/>
            <person name="Brandl J."/>
            <person name="Frisvad J.C."/>
            <person name="Nielsen K.F."/>
            <person name="Lyhne E.K."/>
            <person name="Kogle M.E."/>
            <person name="Kuo A."/>
            <person name="Riley R."/>
            <person name="Clum A."/>
            <person name="Nolan M."/>
            <person name="Lipzen A."/>
            <person name="Salamov A."/>
            <person name="Henrissat B."/>
            <person name="Wiebenga A."/>
            <person name="De vries R.P."/>
            <person name="Grigoriev I.V."/>
            <person name="Mortensen U.H."/>
            <person name="Andersen M.R."/>
            <person name="Baker S.E."/>
        </authorList>
    </citation>
    <scope>NUCLEOTIDE SEQUENCE [LARGE SCALE GENOMIC DNA]</scope>
    <source>
        <strain evidence="2 3">CBS 121593</strain>
    </source>
</reference>
<proteinExistence type="predicted"/>
<evidence type="ECO:0000313" key="3">
    <source>
        <dbReference type="Proteomes" id="UP000249402"/>
    </source>
</evidence>
<protein>
    <submittedName>
        <fullName evidence="2">Uncharacterized protein</fullName>
    </submittedName>
</protein>
<dbReference type="GeneID" id="37219231"/>
<evidence type="ECO:0000256" key="1">
    <source>
        <dbReference type="SAM" id="MobiDB-lite"/>
    </source>
</evidence>
<organism evidence="2 3">
    <name type="scientific">Aspergillus ibericus CBS 121593</name>
    <dbReference type="NCBI Taxonomy" id="1448316"/>
    <lineage>
        <taxon>Eukaryota</taxon>
        <taxon>Fungi</taxon>
        <taxon>Dikarya</taxon>
        <taxon>Ascomycota</taxon>
        <taxon>Pezizomycotina</taxon>
        <taxon>Eurotiomycetes</taxon>
        <taxon>Eurotiomycetidae</taxon>
        <taxon>Eurotiales</taxon>
        <taxon>Aspergillaceae</taxon>
        <taxon>Aspergillus</taxon>
        <taxon>Aspergillus subgen. Circumdati</taxon>
    </lineage>
</organism>
<evidence type="ECO:0000313" key="2">
    <source>
        <dbReference type="EMBL" id="RAK96695.1"/>
    </source>
</evidence>
<dbReference type="EMBL" id="KZ824471">
    <property type="protein sequence ID" value="RAK96695.1"/>
    <property type="molecule type" value="Genomic_DNA"/>
</dbReference>
<feature type="compositionally biased region" description="Polar residues" evidence="1">
    <location>
        <begin position="61"/>
        <end position="74"/>
    </location>
</feature>
<dbReference type="VEuPathDB" id="FungiDB:BO80DRAFT_217975"/>
<accession>A0A395GMG4</accession>
<dbReference type="AlphaFoldDB" id="A0A395GMG4"/>
<dbReference type="RefSeq" id="XP_025571023.1">
    <property type="nucleotide sequence ID" value="XM_025714366.1"/>
</dbReference>
<sequence>MLRLTESSRYIDPLCIVSLIGLRYHGSGTTYGGLECLNLNQTWSYIPSRTHSSRSLKRASTPRNPTRTMPQPHL</sequence>